<keyword evidence="2" id="KW-0813">Transport</keyword>
<accession>A0ABU4FVX4</accession>
<dbReference type="NCBIfam" id="TIGR01727">
    <property type="entry name" value="oligo_HPY"/>
    <property type="match status" value="1"/>
</dbReference>
<dbReference type="GO" id="GO:0005524">
    <property type="term" value="F:ATP binding"/>
    <property type="evidence" value="ECO:0007669"/>
    <property type="project" value="UniProtKB-KW"/>
</dbReference>
<feature type="region of interest" description="Disordered" evidence="5">
    <location>
        <begin position="329"/>
        <end position="348"/>
    </location>
</feature>
<evidence type="ECO:0000256" key="3">
    <source>
        <dbReference type="ARBA" id="ARBA00022741"/>
    </source>
</evidence>
<reference evidence="7 8" key="1">
    <citation type="submission" date="2023-06" db="EMBL/GenBank/DDBJ databases">
        <title>Sporosarcina sp. nov., isolated from Korean traditional fermented seafood 'Jeotgal'.</title>
        <authorList>
            <person name="Yang A.-I."/>
            <person name="Shin N.-R."/>
        </authorList>
    </citation>
    <scope>NUCLEOTIDE SEQUENCE [LARGE SCALE GENOMIC DNA]</scope>
    <source>
        <strain evidence="7 8">KCTC3840</strain>
    </source>
</reference>
<dbReference type="Pfam" id="PF00005">
    <property type="entry name" value="ABC_tran"/>
    <property type="match status" value="1"/>
</dbReference>
<evidence type="ECO:0000256" key="5">
    <source>
        <dbReference type="SAM" id="MobiDB-lite"/>
    </source>
</evidence>
<dbReference type="InterPro" id="IPR027417">
    <property type="entry name" value="P-loop_NTPase"/>
</dbReference>
<dbReference type="InterPro" id="IPR003593">
    <property type="entry name" value="AAA+_ATPase"/>
</dbReference>
<feature type="domain" description="ABC transporter" evidence="6">
    <location>
        <begin position="7"/>
        <end position="257"/>
    </location>
</feature>
<keyword evidence="4 7" id="KW-0067">ATP-binding</keyword>
<dbReference type="Proteomes" id="UP001280629">
    <property type="component" value="Unassembled WGS sequence"/>
</dbReference>
<evidence type="ECO:0000256" key="2">
    <source>
        <dbReference type="ARBA" id="ARBA00022448"/>
    </source>
</evidence>
<evidence type="ECO:0000313" key="7">
    <source>
        <dbReference type="EMBL" id="MDW0108883.1"/>
    </source>
</evidence>
<dbReference type="EMBL" id="JAUBDH010000001">
    <property type="protein sequence ID" value="MDW0108883.1"/>
    <property type="molecule type" value="Genomic_DNA"/>
</dbReference>
<dbReference type="CDD" id="cd03257">
    <property type="entry name" value="ABC_NikE_OppD_transporters"/>
    <property type="match status" value="1"/>
</dbReference>
<proteinExistence type="inferred from homology"/>
<dbReference type="PROSITE" id="PS00211">
    <property type="entry name" value="ABC_TRANSPORTER_1"/>
    <property type="match status" value="1"/>
</dbReference>
<dbReference type="SMART" id="SM00382">
    <property type="entry name" value="AAA"/>
    <property type="match status" value="1"/>
</dbReference>
<keyword evidence="3" id="KW-0547">Nucleotide-binding</keyword>
<dbReference type="InterPro" id="IPR050319">
    <property type="entry name" value="ABC_transp_ATP-bind"/>
</dbReference>
<dbReference type="PANTHER" id="PTHR43776">
    <property type="entry name" value="TRANSPORT ATP-BINDING PROTEIN"/>
    <property type="match status" value="1"/>
</dbReference>
<organism evidence="7 8">
    <name type="scientific">Sporosarcina aquimarina</name>
    <dbReference type="NCBI Taxonomy" id="114975"/>
    <lineage>
        <taxon>Bacteria</taxon>
        <taxon>Bacillati</taxon>
        <taxon>Bacillota</taxon>
        <taxon>Bacilli</taxon>
        <taxon>Bacillales</taxon>
        <taxon>Caryophanaceae</taxon>
        <taxon>Sporosarcina</taxon>
    </lineage>
</organism>
<evidence type="ECO:0000313" key="8">
    <source>
        <dbReference type="Proteomes" id="UP001280629"/>
    </source>
</evidence>
<dbReference type="SUPFAM" id="SSF52540">
    <property type="entry name" value="P-loop containing nucleoside triphosphate hydrolases"/>
    <property type="match status" value="1"/>
</dbReference>
<evidence type="ECO:0000256" key="1">
    <source>
        <dbReference type="ARBA" id="ARBA00005417"/>
    </source>
</evidence>
<sequence length="348" mass="39429">MENNAILEVKDLTKYFPQKSGFIKKTNNYVRAVDGISFSIYPKETFSLVGESGCGKSTTGRTILRLQEPTSGQVLFKGTDLLDYNKREFRKLRKDLQMIFQDPYSSLNPRMTVRELLKEPVLTHRLVSKKDAEKLVQDIAEKVGLSKEQLNRHPHEFSGGQRQRISIARALVLNPELVILDEAVSALDVSIQAQILNLLMDLQEELELTYLFISHDLNVVKHVSDRVGVMYLGQMMEMTHTDELYDNPLHPYTQSLLSAIPSTNPFQKKERIILKGDVPDPANPPSGCPFRLRCPKAHERCAIEKPAYQEVKSNHFVACHLYDQSENPKQARISVDPTSAAHTTKVDG</sequence>
<dbReference type="Pfam" id="PF08352">
    <property type="entry name" value="oligo_HPY"/>
    <property type="match status" value="1"/>
</dbReference>
<dbReference type="Gene3D" id="3.40.50.300">
    <property type="entry name" value="P-loop containing nucleotide triphosphate hydrolases"/>
    <property type="match status" value="1"/>
</dbReference>
<keyword evidence="8" id="KW-1185">Reference proteome</keyword>
<name>A0ABU4FVX4_9BACL</name>
<evidence type="ECO:0000256" key="4">
    <source>
        <dbReference type="ARBA" id="ARBA00022840"/>
    </source>
</evidence>
<dbReference type="InterPro" id="IPR003439">
    <property type="entry name" value="ABC_transporter-like_ATP-bd"/>
</dbReference>
<evidence type="ECO:0000259" key="6">
    <source>
        <dbReference type="PROSITE" id="PS50893"/>
    </source>
</evidence>
<protein>
    <submittedName>
        <fullName evidence="7">Dipeptide ABC transporter ATP-binding protein</fullName>
    </submittedName>
</protein>
<comment type="caution">
    <text evidence="7">The sequence shown here is derived from an EMBL/GenBank/DDBJ whole genome shotgun (WGS) entry which is preliminary data.</text>
</comment>
<comment type="similarity">
    <text evidence="1">Belongs to the ABC transporter superfamily.</text>
</comment>
<dbReference type="PROSITE" id="PS50893">
    <property type="entry name" value="ABC_TRANSPORTER_2"/>
    <property type="match status" value="1"/>
</dbReference>
<dbReference type="NCBIfam" id="NF008453">
    <property type="entry name" value="PRK11308.1"/>
    <property type="match status" value="1"/>
</dbReference>
<gene>
    <name evidence="7" type="ORF">QT716_02340</name>
</gene>
<dbReference type="InterPro" id="IPR017871">
    <property type="entry name" value="ABC_transporter-like_CS"/>
</dbReference>
<dbReference type="RefSeq" id="WP_317934182.1">
    <property type="nucleotide sequence ID" value="NZ_JAUBDH010000001.1"/>
</dbReference>
<dbReference type="InterPro" id="IPR013563">
    <property type="entry name" value="Oligopep_ABC_C"/>
</dbReference>